<keyword evidence="9" id="KW-0010">Activator</keyword>
<evidence type="ECO:0000256" key="4">
    <source>
        <dbReference type="ARBA" id="ARBA00022490"/>
    </source>
</evidence>
<dbReference type="GO" id="GO:0009086">
    <property type="term" value="P:methionine biosynthetic process"/>
    <property type="evidence" value="ECO:0007669"/>
    <property type="project" value="UniProtKB-KW"/>
</dbReference>
<evidence type="ECO:0000313" key="14">
    <source>
        <dbReference type="Proteomes" id="UP000183649"/>
    </source>
</evidence>
<gene>
    <name evidence="13" type="ORF">Ga0061069_10975</name>
</gene>
<evidence type="ECO:0000256" key="11">
    <source>
        <dbReference type="ARBA" id="ARBA00023167"/>
    </source>
</evidence>
<dbReference type="STRING" id="339866.GCA_001418255_02473"/>
<dbReference type="Pfam" id="PF03466">
    <property type="entry name" value="LysR_substrate"/>
    <property type="match status" value="1"/>
</dbReference>
<dbReference type="CDD" id="cd08441">
    <property type="entry name" value="PBP2_MetR"/>
    <property type="match status" value="1"/>
</dbReference>
<keyword evidence="11" id="KW-0486">Methionine biosynthesis</keyword>
<dbReference type="OrthoDB" id="155872at2"/>
<dbReference type="InterPro" id="IPR005119">
    <property type="entry name" value="LysR_subst-bd"/>
</dbReference>
<name>A0A0K6I881_9BURK</name>
<evidence type="ECO:0000256" key="10">
    <source>
        <dbReference type="ARBA" id="ARBA00023163"/>
    </source>
</evidence>
<dbReference type="GO" id="GO:0005737">
    <property type="term" value="C:cytoplasm"/>
    <property type="evidence" value="ECO:0007669"/>
    <property type="project" value="UniProtKB-SubCell"/>
</dbReference>
<keyword evidence="7" id="KW-0805">Transcription regulation</keyword>
<dbReference type="GO" id="GO:0000976">
    <property type="term" value="F:transcription cis-regulatory region binding"/>
    <property type="evidence" value="ECO:0007669"/>
    <property type="project" value="TreeGrafter"/>
</dbReference>
<dbReference type="RefSeq" id="WP_055451398.1">
    <property type="nucleotide sequence ID" value="NZ_CYHF01000009.1"/>
</dbReference>
<dbReference type="GO" id="GO:0003700">
    <property type="term" value="F:DNA-binding transcription factor activity"/>
    <property type="evidence" value="ECO:0007669"/>
    <property type="project" value="InterPro"/>
</dbReference>
<evidence type="ECO:0000256" key="2">
    <source>
        <dbReference type="ARBA" id="ARBA00009437"/>
    </source>
</evidence>
<sequence>MLELRHLRSLLAIAETGRINAAAQTVHLTPSALSHQLRALEDHYGMLLMLRDARGLRFTPAGERLLALARHMIEAQTAAERDLQRIQGDTSGSLRLVLECHTCFEWLMPVLDAFRQRWPDVEIDLVSGFHRDPLTLLSKDKADVVIGARRGTGRSWATLPLFRFEILLALPPGHALAARRSVRAQDLQGETLITYPAPDEHIDLIREVLQPAGIQLARRTAELTIAILQLVASRRGVAALPNWALKPSIDSGYVVARRIGVRGLWSELHATVPRELAQRSYVHDLVEMARHSVATHLDGVQLL</sequence>
<evidence type="ECO:0000256" key="8">
    <source>
        <dbReference type="ARBA" id="ARBA00023125"/>
    </source>
</evidence>
<evidence type="ECO:0000313" key="13">
    <source>
        <dbReference type="EMBL" id="CUA99335.1"/>
    </source>
</evidence>
<dbReference type="InterPro" id="IPR036390">
    <property type="entry name" value="WH_DNA-bd_sf"/>
</dbReference>
<evidence type="ECO:0000256" key="5">
    <source>
        <dbReference type="ARBA" id="ARBA00022491"/>
    </source>
</evidence>
<dbReference type="PROSITE" id="PS50931">
    <property type="entry name" value="HTH_LYSR"/>
    <property type="match status" value="1"/>
</dbReference>
<dbReference type="InterPro" id="IPR036388">
    <property type="entry name" value="WH-like_DNA-bd_sf"/>
</dbReference>
<organism evidence="13 14">
    <name type="scientific">Thiomonas bhubaneswarensis</name>
    <dbReference type="NCBI Taxonomy" id="339866"/>
    <lineage>
        <taxon>Bacteria</taxon>
        <taxon>Pseudomonadati</taxon>
        <taxon>Pseudomonadota</taxon>
        <taxon>Betaproteobacteria</taxon>
        <taxon>Burkholderiales</taxon>
        <taxon>Thiomonas</taxon>
    </lineage>
</organism>
<keyword evidence="6" id="KW-0028">Amino-acid biosynthesis</keyword>
<evidence type="ECO:0000256" key="1">
    <source>
        <dbReference type="ARBA" id="ARBA00004496"/>
    </source>
</evidence>
<evidence type="ECO:0000256" key="9">
    <source>
        <dbReference type="ARBA" id="ARBA00023159"/>
    </source>
</evidence>
<evidence type="ECO:0000256" key="7">
    <source>
        <dbReference type="ARBA" id="ARBA00023015"/>
    </source>
</evidence>
<dbReference type="AlphaFoldDB" id="A0A0K6I881"/>
<evidence type="ECO:0000256" key="6">
    <source>
        <dbReference type="ARBA" id="ARBA00022605"/>
    </source>
</evidence>
<dbReference type="EMBL" id="CYHF01000009">
    <property type="protein sequence ID" value="CUA99335.1"/>
    <property type="molecule type" value="Genomic_DNA"/>
</dbReference>
<keyword evidence="4" id="KW-0963">Cytoplasm</keyword>
<comment type="similarity">
    <text evidence="2">Belongs to the LysR transcriptional regulatory family.</text>
</comment>
<keyword evidence="14" id="KW-1185">Reference proteome</keyword>
<dbReference type="Proteomes" id="UP000183649">
    <property type="component" value="Unassembled WGS sequence"/>
</dbReference>
<proteinExistence type="inferred from homology"/>
<dbReference type="Pfam" id="PF00126">
    <property type="entry name" value="HTH_1"/>
    <property type="match status" value="1"/>
</dbReference>
<keyword evidence="8 13" id="KW-0238">DNA-binding</keyword>
<protein>
    <recommendedName>
        <fullName evidence="3">HTH-type transcriptional regulator MetR</fullName>
    </recommendedName>
</protein>
<dbReference type="SUPFAM" id="SSF53850">
    <property type="entry name" value="Periplasmic binding protein-like II"/>
    <property type="match status" value="1"/>
</dbReference>
<evidence type="ECO:0000256" key="3">
    <source>
        <dbReference type="ARBA" id="ARBA00019365"/>
    </source>
</evidence>
<comment type="subcellular location">
    <subcellularLocation>
        <location evidence="1">Cytoplasm</location>
    </subcellularLocation>
</comment>
<evidence type="ECO:0000259" key="12">
    <source>
        <dbReference type="PROSITE" id="PS50931"/>
    </source>
</evidence>
<dbReference type="Gene3D" id="1.10.10.10">
    <property type="entry name" value="Winged helix-like DNA-binding domain superfamily/Winged helix DNA-binding domain"/>
    <property type="match status" value="1"/>
</dbReference>
<keyword evidence="5" id="KW-0678">Repressor</keyword>
<dbReference type="SUPFAM" id="SSF46785">
    <property type="entry name" value="Winged helix' DNA-binding domain"/>
    <property type="match status" value="1"/>
</dbReference>
<dbReference type="PANTHER" id="PTHR30126">
    <property type="entry name" value="HTH-TYPE TRANSCRIPTIONAL REGULATOR"/>
    <property type="match status" value="1"/>
</dbReference>
<reference evidence="14" key="1">
    <citation type="submission" date="2015-08" db="EMBL/GenBank/DDBJ databases">
        <authorList>
            <person name="Varghese N."/>
        </authorList>
    </citation>
    <scope>NUCLEOTIDE SEQUENCE [LARGE SCALE GENOMIC DNA]</scope>
    <source>
        <strain evidence="14">DSM 18181</strain>
    </source>
</reference>
<dbReference type="PANTHER" id="PTHR30126:SF25">
    <property type="entry name" value="HTH-TYPE TRANSCRIPTIONAL REGULATOR METR"/>
    <property type="match status" value="1"/>
</dbReference>
<dbReference type="InterPro" id="IPR037406">
    <property type="entry name" value="MetR_PBP2"/>
</dbReference>
<accession>A0A0K6I881</accession>
<feature type="domain" description="HTH lysR-type" evidence="12">
    <location>
        <begin position="2"/>
        <end position="59"/>
    </location>
</feature>
<keyword evidence="10" id="KW-0804">Transcription</keyword>
<dbReference type="Gene3D" id="3.40.190.10">
    <property type="entry name" value="Periplasmic binding protein-like II"/>
    <property type="match status" value="2"/>
</dbReference>
<dbReference type="InterPro" id="IPR000847">
    <property type="entry name" value="LysR_HTH_N"/>
</dbReference>